<dbReference type="KEGG" id="npz:ACX27_22225"/>
<dbReference type="OrthoDB" id="422458at2"/>
<protein>
    <submittedName>
        <fullName evidence="1">Uncharacterized protein</fullName>
    </submittedName>
</protein>
<reference evidence="1 2" key="2">
    <citation type="journal article" date="2016" name="Genome Announc.">
        <title>Draft Genome Sequence of the N2-Fixing Cyanobacterium Nostoc piscinale CENA21, Isolated from the Brazilian Amazon Floodplain.</title>
        <authorList>
            <person name="Leao T."/>
            <person name="Guimaraes P.I."/>
            <person name="de Melo A.G."/>
            <person name="Ramos R.T."/>
            <person name="Leao P.N."/>
            <person name="Silva A."/>
            <person name="Fiore M.F."/>
            <person name="Schneider M.P."/>
        </authorList>
    </citation>
    <scope>NUCLEOTIDE SEQUENCE [LARGE SCALE GENOMIC DNA]</scope>
    <source>
        <strain evidence="1 2">CENA21</strain>
    </source>
</reference>
<dbReference type="PATRIC" id="fig|224013.5.peg.5328"/>
<gene>
    <name evidence="1" type="ORF">ACX27_22225</name>
</gene>
<proteinExistence type="predicted"/>
<dbReference type="Proteomes" id="UP000062645">
    <property type="component" value="Chromosome"/>
</dbReference>
<dbReference type="AlphaFoldDB" id="A0A0M4TMZ4"/>
<dbReference type="RefSeq" id="WP_062295628.1">
    <property type="nucleotide sequence ID" value="NZ_CP012036.1"/>
</dbReference>
<dbReference type="EMBL" id="CP012036">
    <property type="protein sequence ID" value="ALF54924.1"/>
    <property type="molecule type" value="Genomic_DNA"/>
</dbReference>
<keyword evidence="2" id="KW-1185">Reference proteome</keyword>
<organism evidence="1 2">
    <name type="scientific">Nostoc piscinale CENA21</name>
    <dbReference type="NCBI Taxonomy" id="224013"/>
    <lineage>
        <taxon>Bacteria</taxon>
        <taxon>Bacillati</taxon>
        <taxon>Cyanobacteriota</taxon>
        <taxon>Cyanophyceae</taxon>
        <taxon>Nostocales</taxon>
        <taxon>Nostocaceae</taxon>
        <taxon>Nostoc</taxon>
    </lineage>
</organism>
<evidence type="ECO:0000313" key="2">
    <source>
        <dbReference type="Proteomes" id="UP000062645"/>
    </source>
</evidence>
<reference evidence="2" key="1">
    <citation type="submission" date="2015-07" db="EMBL/GenBank/DDBJ databases">
        <title>Genome Of Nitrogen-Fixing Cyanobacterium Nostoc piscinale CENA21 From Solimoes/Amazon River Floodplain Sediments And Comparative Genomics To Uncover Biosynthetic Natural Products Potential.</title>
        <authorList>
            <person name="Leao T.F."/>
            <person name="Leao P.N."/>
            <person name="Guimaraes P.I."/>
            <person name="de Melo A.G.C."/>
            <person name="Ramos R.T.J."/>
            <person name="Silva A."/>
            <person name="Fiore M.F."/>
            <person name="Schneider M.P.C."/>
        </authorList>
    </citation>
    <scope>NUCLEOTIDE SEQUENCE [LARGE SCALE GENOMIC DNA]</scope>
    <source>
        <strain evidence="2">CENA21</strain>
    </source>
</reference>
<accession>A0A0M4TMZ4</accession>
<dbReference type="STRING" id="224013.ACX27_22225"/>
<sequence>MLNNISKFLSPRQLTISIVGLVLTVGVVSEQTKPVFSKQLQNVTNSASLNGDFSRLTNHHYVSSDNSLLSRLREIREQRTQQRTVAFEGEIIEPESRDLSPIKYQKAGKESGVISQRNIPTRDGVYLYGQTPTPNQIGQGYIVFQKRQGKVVGALYMPSSEFSCFQGTIDKSGELAMTVNGSPDEVSASDVATTSTIPSVSDDEFNNYAYSVALQDYHPIQSISPSDRRILQMCQNAI</sequence>
<name>A0A0M4TMZ4_9NOSO</name>
<evidence type="ECO:0000313" key="1">
    <source>
        <dbReference type="EMBL" id="ALF54924.1"/>
    </source>
</evidence>